<evidence type="ECO:0000256" key="7">
    <source>
        <dbReference type="ARBA" id="ARBA00022741"/>
    </source>
</evidence>
<feature type="domain" description="Mur ligase central" evidence="17">
    <location>
        <begin position="105"/>
        <end position="284"/>
    </location>
</feature>
<evidence type="ECO:0000256" key="4">
    <source>
        <dbReference type="ARBA" id="ARBA00022490"/>
    </source>
</evidence>
<evidence type="ECO:0000256" key="11">
    <source>
        <dbReference type="ARBA" id="ARBA00023306"/>
    </source>
</evidence>
<dbReference type="RefSeq" id="WP_013537554.1">
    <property type="nucleotide sequence ID" value="NC_014926.1"/>
</dbReference>
<dbReference type="EMBL" id="CP002444">
    <property type="protein sequence ID" value="ADU96768.1"/>
    <property type="molecule type" value="Genomic_DNA"/>
</dbReference>
<dbReference type="InterPro" id="IPR013221">
    <property type="entry name" value="Mur_ligase_cen"/>
</dbReference>
<dbReference type="STRING" id="648996.Theam_0801"/>
<name>E8T6I4_THEA1</name>
<dbReference type="PANTHER" id="PTHR43445:SF3">
    <property type="entry name" value="UDP-N-ACETYLMURAMATE--L-ALANINE LIGASE"/>
    <property type="match status" value="1"/>
</dbReference>
<evidence type="ECO:0000256" key="10">
    <source>
        <dbReference type="ARBA" id="ARBA00022984"/>
    </source>
</evidence>
<dbReference type="NCBIfam" id="TIGR01082">
    <property type="entry name" value="murC"/>
    <property type="match status" value="1"/>
</dbReference>
<feature type="domain" description="Mur ligase N-terminal catalytic" evidence="15">
    <location>
        <begin position="2"/>
        <end position="99"/>
    </location>
</feature>
<evidence type="ECO:0000259" key="17">
    <source>
        <dbReference type="Pfam" id="PF08245"/>
    </source>
</evidence>
<evidence type="ECO:0000259" key="16">
    <source>
        <dbReference type="Pfam" id="PF02875"/>
    </source>
</evidence>
<dbReference type="InterPro" id="IPR036565">
    <property type="entry name" value="Mur-like_cat_sf"/>
</dbReference>
<dbReference type="GO" id="GO:0008360">
    <property type="term" value="P:regulation of cell shape"/>
    <property type="evidence" value="ECO:0007669"/>
    <property type="project" value="UniProtKB-KW"/>
</dbReference>
<keyword evidence="4 14" id="KW-0963">Cytoplasm</keyword>
<evidence type="ECO:0000313" key="18">
    <source>
        <dbReference type="EMBL" id="ADU96768.1"/>
    </source>
</evidence>
<accession>E8T6I4</accession>
<dbReference type="Gene3D" id="3.40.1190.10">
    <property type="entry name" value="Mur-like, catalytic domain"/>
    <property type="match status" value="1"/>
</dbReference>
<keyword evidence="12 14" id="KW-0961">Cell wall biogenesis/degradation</keyword>
<keyword evidence="5 14" id="KW-0436">Ligase</keyword>
<dbReference type="SUPFAM" id="SSF53623">
    <property type="entry name" value="MurD-like peptide ligases, catalytic domain"/>
    <property type="match status" value="1"/>
</dbReference>
<dbReference type="SUPFAM" id="SSF51984">
    <property type="entry name" value="MurCD N-terminal domain"/>
    <property type="match status" value="1"/>
</dbReference>
<comment type="pathway">
    <text evidence="2 14">Cell wall biogenesis; peptidoglycan biosynthesis.</text>
</comment>
<proteinExistence type="inferred from homology"/>
<keyword evidence="10 14" id="KW-0573">Peptidoglycan synthesis</keyword>
<dbReference type="eggNOG" id="COG0773">
    <property type="taxonomic scope" value="Bacteria"/>
</dbReference>
<organism evidence="18 19">
    <name type="scientific">Thermovibrio ammonificans (strain DSM 15698 / JCM 12110 / HB-1)</name>
    <dbReference type="NCBI Taxonomy" id="648996"/>
    <lineage>
        <taxon>Bacteria</taxon>
        <taxon>Pseudomonadati</taxon>
        <taxon>Aquificota</taxon>
        <taxon>Aquificia</taxon>
        <taxon>Desulfurobacteriales</taxon>
        <taxon>Desulfurobacteriaceae</taxon>
        <taxon>Thermovibrio</taxon>
    </lineage>
</organism>
<keyword evidence="9 14" id="KW-0133">Cell shape</keyword>
<comment type="similarity">
    <text evidence="14">Belongs to the MurCDEF family.</text>
</comment>
<dbReference type="Pfam" id="PF08245">
    <property type="entry name" value="Mur_ligase_M"/>
    <property type="match status" value="1"/>
</dbReference>
<dbReference type="GO" id="GO:0051301">
    <property type="term" value="P:cell division"/>
    <property type="evidence" value="ECO:0007669"/>
    <property type="project" value="UniProtKB-KW"/>
</dbReference>
<dbReference type="InterPro" id="IPR000713">
    <property type="entry name" value="Mur_ligase_N"/>
</dbReference>
<dbReference type="AlphaFoldDB" id="E8T6I4"/>
<feature type="binding site" evidence="14">
    <location>
        <begin position="107"/>
        <end position="113"/>
    </location>
    <ligand>
        <name>ATP</name>
        <dbReference type="ChEBI" id="CHEBI:30616"/>
    </ligand>
</feature>
<dbReference type="GO" id="GO:0005737">
    <property type="term" value="C:cytoplasm"/>
    <property type="evidence" value="ECO:0007669"/>
    <property type="project" value="UniProtKB-SubCell"/>
</dbReference>
<dbReference type="GO" id="GO:0009252">
    <property type="term" value="P:peptidoglycan biosynthetic process"/>
    <property type="evidence" value="ECO:0007669"/>
    <property type="project" value="UniProtKB-UniRule"/>
</dbReference>
<dbReference type="InterPro" id="IPR004101">
    <property type="entry name" value="Mur_ligase_C"/>
</dbReference>
<dbReference type="GO" id="GO:0008763">
    <property type="term" value="F:UDP-N-acetylmuramate-L-alanine ligase activity"/>
    <property type="evidence" value="ECO:0007669"/>
    <property type="project" value="UniProtKB-UniRule"/>
</dbReference>
<dbReference type="InterPro" id="IPR050061">
    <property type="entry name" value="MurCDEF_pg_biosynth"/>
</dbReference>
<dbReference type="InterPro" id="IPR036615">
    <property type="entry name" value="Mur_ligase_C_dom_sf"/>
</dbReference>
<gene>
    <name evidence="14" type="primary">murC</name>
    <name evidence="18" type="ordered locus">Theam_0801</name>
</gene>
<keyword evidence="11 14" id="KW-0131">Cell cycle</keyword>
<dbReference type="Pfam" id="PF01225">
    <property type="entry name" value="Mur_ligase"/>
    <property type="match status" value="1"/>
</dbReference>
<keyword evidence="7 14" id="KW-0547">Nucleotide-binding</keyword>
<dbReference type="Pfam" id="PF02875">
    <property type="entry name" value="Mur_ligase_C"/>
    <property type="match status" value="1"/>
</dbReference>
<evidence type="ECO:0000256" key="12">
    <source>
        <dbReference type="ARBA" id="ARBA00023316"/>
    </source>
</evidence>
<sequence>MRIHIVGIGGIGMSGIALILNEKGYSVQGSDLRESPIVKRLKERGIKVFIGHSPENVKGADVVIHSSAVKPSNPEIVEAKKLGIPVIPRADVVSDIMRLKEGIAVGGTHGKTTTSSMIATILHSAGTSPTILVGGRLPFLGGDNAALGSGKWIVIEADESDGTFLKLTPTLSVITNVDNDHLDFYGSPEEIDKAFTAFANRVAFYGKVFLCIECPRVRKISPKVYKRKETYGFEGADFTAEEVTQVGLSSIFTVRYKGKKLGKVRLNVPGKHNVLNALGAIAVALETGVPFKEAAEALGQFRNASRRMELKGTVKGITFFDDYGHHPTEIKASYEAIKSAFPNRRVVVLFQPHRFSRTKLLWREFVETLKGFENLFLCDIYPAGEEPIEGIDSRKLASECKAVYAGGLEEACKLMAKVLRPGDVFLSLGAGSVTNAFNLISKEMGE</sequence>
<comment type="function">
    <text evidence="14">Cell wall formation.</text>
</comment>
<dbReference type="GO" id="GO:0071555">
    <property type="term" value="P:cell wall organization"/>
    <property type="evidence" value="ECO:0007669"/>
    <property type="project" value="UniProtKB-KW"/>
</dbReference>
<comment type="catalytic activity">
    <reaction evidence="13 14">
        <text>UDP-N-acetyl-alpha-D-muramate + L-alanine + ATP = UDP-N-acetyl-alpha-D-muramoyl-L-alanine + ADP + phosphate + H(+)</text>
        <dbReference type="Rhea" id="RHEA:23372"/>
        <dbReference type="ChEBI" id="CHEBI:15378"/>
        <dbReference type="ChEBI" id="CHEBI:30616"/>
        <dbReference type="ChEBI" id="CHEBI:43474"/>
        <dbReference type="ChEBI" id="CHEBI:57972"/>
        <dbReference type="ChEBI" id="CHEBI:70757"/>
        <dbReference type="ChEBI" id="CHEBI:83898"/>
        <dbReference type="ChEBI" id="CHEBI:456216"/>
        <dbReference type="EC" id="6.3.2.8"/>
    </reaction>
</comment>
<dbReference type="EC" id="6.3.2.8" evidence="3 14"/>
<dbReference type="UniPathway" id="UPA00219"/>
<evidence type="ECO:0000256" key="13">
    <source>
        <dbReference type="ARBA" id="ARBA00047833"/>
    </source>
</evidence>
<dbReference type="Gene3D" id="3.90.190.20">
    <property type="entry name" value="Mur ligase, C-terminal domain"/>
    <property type="match status" value="1"/>
</dbReference>
<evidence type="ECO:0000256" key="5">
    <source>
        <dbReference type="ARBA" id="ARBA00022598"/>
    </source>
</evidence>
<evidence type="ECO:0000256" key="14">
    <source>
        <dbReference type="HAMAP-Rule" id="MF_00046"/>
    </source>
</evidence>
<evidence type="ECO:0000256" key="1">
    <source>
        <dbReference type="ARBA" id="ARBA00004496"/>
    </source>
</evidence>
<dbReference type="GO" id="GO:0005524">
    <property type="term" value="F:ATP binding"/>
    <property type="evidence" value="ECO:0007669"/>
    <property type="project" value="UniProtKB-UniRule"/>
</dbReference>
<evidence type="ECO:0000259" key="15">
    <source>
        <dbReference type="Pfam" id="PF01225"/>
    </source>
</evidence>
<dbReference type="HAMAP" id="MF_00046">
    <property type="entry name" value="MurC"/>
    <property type="match status" value="1"/>
</dbReference>
<protein>
    <recommendedName>
        <fullName evidence="3 14">UDP-N-acetylmuramate--L-alanine ligase</fullName>
        <ecNumber evidence="3 14">6.3.2.8</ecNumber>
    </recommendedName>
    <alternativeName>
        <fullName evidence="14">UDP-N-acetylmuramoyl-L-alanine synthetase</fullName>
    </alternativeName>
</protein>
<keyword evidence="6 14" id="KW-0132">Cell division</keyword>
<reference evidence="18" key="1">
    <citation type="submission" date="2011-01" db="EMBL/GenBank/DDBJ databases">
        <title>Complete sequence of chromosome of Thermovibrio ammonificans HB-1.</title>
        <authorList>
            <consortium name="US DOE Joint Genome Institute"/>
            <person name="Lucas S."/>
            <person name="Copeland A."/>
            <person name="Lapidus A."/>
            <person name="Cheng J.-F."/>
            <person name="Goodwin L."/>
            <person name="Pitluck S."/>
            <person name="Davenport K."/>
            <person name="Detter J.C."/>
            <person name="Han C."/>
            <person name="Tapia R."/>
            <person name="Land M."/>
            <person name="Hauser L."/>
            <person name="Kyrpides N."/>
            <person name="Ivanova N."/>
            <person name="Ovchinnikova G."/>
            <person name="Vetriani C."/>
            <person name="Woyke T."/>
        </authorList>
    </citation>
    <scope>NUCLEOTIDE SEQUENCE [LARGE SCALE GENOMIC DNA]</scope>
    <source>
        <strain evidence="18">HB-1</strain>
    </source>
</reference>
<dbReference type="SUPFAM" id="SSF53244">
    <property type="entry name" value="MurD-like peptide ligases, peptide-binding domain"/>
    <property type="match status" value="1"/>
</dbReference>
<evidence type="ECO:0000256" key="9">
    <source>
        <dbReference type="ARBA" id="ARBA00022960"/>
    </source>
</evidence>
<keyword evidence="19" id="KW-1185">Reference proteome</keyword>
<dbReference type="HOGENOM" id="CLU_028104_2_2_0"/>
<evidence type="ECO:0000256" key="2">
    <source>
        <dbReference type="ARBA" id="ARBA00004752"/>
    </source>
</evidence>
<evidence type="ECO:0000313" key="19">
    <source>
        <dbReference type="Proteomes" id="UP000006362"/>
    </source>
</evidence>
<evidence type="ECO:0000256" key="3">
    <source>
        <dbReference type="ARBA" id="ARBA00012211"/>
    </source>
</evidence>
<dbReference type="Proteomes" id="UP000006362">
    <property type="component" value="Chromosome"/>
</dbReference>
<keyword evidence="8 14" id="KW-0067">ATP-binding</keyword>
<dbReference type="InterPro" id="IPR005758">
    <property type="entry name" value="UDP-N-AcMur_Ala_ligase_MurC"/>
</dbReference>
<feature type="domain" description="Mur ligase C-terminal" evidence="16">
    <location>
        <begin position="306"/>
        <end position="431"/>
    </location>
</feature>
<evidence type="ECO:0000256" key="8">
    <source>
        <dbReference type="ARBA" id="ARBA00022840"/>
    </source>
</evidence>
<evidence type="ECO:0000256" key="6">
    <source>
        <dbReference type="ARBA" id="ARBA00022618"/>
    </source>
</evidence>
<dbReference type="Gene3D" id="3.40.50.720">
    <property type="entry name" value="NAD(P)-binding Rossmann-like Domain"/>
    <property type="match status" value="1"/>
</dbReference>
<comment type="subcellular location">
    <subcellularLocation>
        <location evidence="1 14">Cytoplasm</location>
    </subcellularLocation>
</comment>
<dbReference type="PANTHER" id="PTHR43445">
    <property type="entry name" value="UDP-N-ACETYLMURAMATE--L-ALANINE LIGASE-RELATED"/>
    <property type="match status" value="1"/>
</dbReference>
<dbReference type="KEGG" id="tam:Theam_0801"/>